<proteinExistence type="predicted"/>
<dbReference type="Pfam" id="PF12971">
    <property type="entry name" value="NAGLU_N"/>
    <property type="match status" value="1"/>
</dbReference>
<gene>
    <name evidence="1" type="ORF">Spa2297_00970</name>
</gene>
<dbReference type="RefSeq" id="WP_064726048.1">
    <property type="nucleotide sequence ID" value="NZ_BMRX01000015.1"/>
</dbReference>
<dbReference type="PANTHER" id="PTHR12872">
    <property type="entry name" value="ALPHA-N-ACETYLGLUCOSAMINIDASE"/>
    <property type="match status" value="1"/>
</dbReference>
<dbReference type="AlphaFoldDB" id="A0A191USI7"/>
<dbReference type="EMBL" id="CP015866">
    <property type="protein sequence ID" value="ANJ05671.1"/>
    <property type="molecule type" value="Genomic_DNA"/>
</dbReference>
<protein>
    <submittedName>
        <fullName evidence="1">Alpha-N-acetylglucosaminidase</fullName>
    </submittedName>
</protein>
<dbReference type="InterPro" id="IPR007781">
    <property type="entry name" value="NAGLU"/>
</dbReference>
<dbReference type="Gene3D" id="3.30.379.10">
    <property type="entry name" value="Chitobiase/beta-hexosaminidase domain 2-like"/>
    <property type="match status" value="1"/>
</dbReference>
<name>A0A191USI7_9ACTN</name>
<dbReference type="Pfam" id="PF05089">
    <property type="entry name" value="NAGLU"/>
    <property type="match status" value="1"/>
</dbReference>
<organism evidence="1 2">
    <name type="scientific">Streptomyces parvulus</name>
    <dbReference type="NCBI Taxonomy" id="146923"/>
    <lineage>
        <taxon>Bacteria</taxon>
        <taxon>Bacillati</taxon>
        <taxon>Actinomycetota</taxon>
        <taxon>Actinomycetes</taxon>
        <taxon>Kitasatosporales</taxon>
        <taxon>Streptomycetaceae</taxon>
        <taxon>Streptomyces</taxon>
    </lineage>
</organism>
<dbReference type="Gene3D" id="1.20.120.670">
    <property type="entry name" value="N-acetyl-b-d-glucoasminidase"/>
    <property type="match status" value="1"/>
</dbReference>
<evidence type="ECO:0000313" key="2">
    <source>
        <dbReference type="Proteomes" id="UP000078468"/>
    </source>
</evidence>
<evidence type="ECO:0000313" key="1">
    <source>
        <dbReference type="EMBL" id="ANJ05671.1"/>
    </source>
</evidence>
<dbReference type="InterPro" id="IPR029018">
    <property type="entry name" value="Hex-like_dom2"/>
</dbReference>
<dbReference type="PANTHER" id="PTHR12872:SF1">
    <property type="entry name" value="ALPHA-N-ACETYLGLUCOSAMINIDASE"/>
    <property type="match status" value="1"/>
</dbReference>
<dbReference type="InterPro" id="IPR024732">
    <property type="entry name" value="NAGLU_C"/>
</dbReference>
<dbReference type="InterPro" id="IPR024240">
    <property type="entry name" value="NAGLU_N"/>
</dbReference>
<sequence length="740" mass="81154">MRGLRPWAAVHAATALLLLTTALTPGFPSAAASSPPERAAFSTGPARAALARLLPRHASQFSLVPAARPDSGDWFDVSGRPGRVRVRGTSPAVILSGVNWYLKHTAGVDLGWPGRSTGRLPRTLPGPDGTVHRQASVPHRFALNDTDDGYSGAYRDWAAYENQIDLLALHGVNEVLVQMGADAVYHETFQEFGYSGRELRSWIPGPAHQPWWLMQNMSGFAGPVSERLLRDRADLGRRIADRLRQLGMTPVLPGYFGTVPPGFTDRNPAGPVVPQGQWVGFDRPDWLDPRSEVFRRVAASFYRHQRQLFGDTSMFKMDLLHEGGRPGDVPVADAARAVMDALQTARPGAVWTLIGWQNNPPAAIIDAVDRSRLLIVDGLSDRYDGLDRETTWHGTPYAFGTIPNFGGHTTVGANTAVWAERFDRWRTKPGSALAGIAYLPEGTGGNPAAYELFTELAWRTGPLDQRAWFAAYASRRYGGPDPHAARAWELLRTGPYSTPSGTWSESQDSLFTARPRLTATSAASWSPGAMRYDPDTVRLALAELLKVAPELRATDAYRFDLVDVARQALANRSRSLLPRIKAAYDSADLPRFRALAAEWNTDLALLDRLLATDTRFLLGPWLEDATSWGRTPAERAAAEFDARSILTTWGHRSGSDTGGLRDYANREWSGLVRDFYAVRWATYLDSLDTALATGRPPAAIDWFTLENAWNQERDPYPVRPSGDPVTAATAVLDALPGATG</sequence>
<dbReference type="InterPro" id="IPR024733">
    <property type="entry name" value="NAGLU_tim-barrel"/>
</dbReference>
<dbReference type="KEGG" id="spav:Spa2297_00970"/>
<dbReference type="GeneID" id="91303435"/>
<dbReference type="Pfam" id="PF12972">
    <property type="entry name" value="NAGLU_C"/>
    <property type="match status" value="1"/>
</dbReference>
<reference evidence="1 2" key="1">
    <citation type="submission" date="2016-05" db="EMBL/GenBank/DDBJ databases">
        <title>Non-Contiguous Finished Genome Sequence of Streptomyces parvulus 2297 Integrated Site-Specifically with Actinophage R4.</title>
        <authorList>
            <person name="Nishizawa T."/>
            <person name="Miura T."/>
            <person name="Harada C."/>
            <person name="Guo Y."/>
            <person name="Narisawa K."/>
            <person name="Ohta H."/>
            <person name="Takahashi H."/>
            <person name="Shirai M."/>
        </authorList>
    </citation>
    <scope>NUCLEOTIDE SEQUENCE [LARGE SCALE GENOMIC DNA]</scope>
    <source>
        <strain evidence="1 2">2297</strain>
    </source>
</reference>
<dbReference type="Proteomes" id="UP000078468">
    <property type="component" value="Chromosome"/>
</dbReference>
<accession>A0A191USI7</accession>
<dbReference type="Gene3D" id="3.20.20.80">
    <property type="entry name" value="Glycosidases"/>
    <property type="match status" value="1"/>
</dbReference>
<dbReference type="GO" id="GO:0005975">
    <property type="term" value="P:carbohydrate metabolic process"/>
    <property type="evidence" value="ECO:0007669"/>
    <property type="project" value="UniProtKB-ARBA"/>
</dbReference>